<dbReference type="CDD" id="cd07812">
    <property type="entry name" value="SRPBCC"/>
    <property type="match status" value="1"/>
</dbReference>
<evidence type="ECO:0000313" key="1">
    <source>
        <dbReference type="EMBL" id="XDK33266.1"/>
    </source>
</evidence>
<name>A0AB39HSS5_9BACI</name>
<accession>A0AB39HSS5</accession>
<reference evidence="1" key="1">
    <citation type="submission" date="2024-07" db="EMBL/GenBank/DDBJ databases">
        <title>Halotolerant mesophilic bacterium Ornithinibacillus sp. 4-3, sp. nov., isolated from soil.</title>
        <authorList>
            <person name="Sidarenka A.V."/>
            <person name="Guliayeva D.E."/>
            <person name="Leanovich S.I."/>
            <person name="Hileuskaya K.S."/>
            <person name="Akhremchuk A.E."/>
            <person name="Sikolenko M.A."/>
            <person name="Valentovich L.N."/>
        </authorList>
    </citation>
    <scope>NUCLEOTIDE SEQUENCE</scope>
    <source>
        <strain evidence="1">4-3</strain>
    </source>
</reference>
<sequence>MKKWKRDIEINAPIDHVWRLFDGSVEDRQKVMPNLIELETVTETENRIDSIYKQAFKVGSRFQTFEVKILEYSNQPKEKHLEESFVHSGLFEITTSYTLKEIDENKTHFTYATRTRPLKWYLRLFMLLQLSSGRMTTSFVNNVKKIAETKVEPEPEIESE</sequence>
<dbReference type="AlphaFoldDB" id="A0AB39HSS5"/>
<dbReference type="SUPFAM" id="SSF55961">
    <property type="entry name" value="Bet v1-like"/>
    <property type="match status" value="1"/>
</dbReference>
<gene>
    <name evidence="1" type="ORF">AB4Y30_02540</name>
</gene>
<organism evidence="1">
    <name type="scientific">Ornithinibacillus sp. 4-3</name>
    <dbReference type="NCBI Taxonomy" id="3231488"/>
    <lineage>
        <taxon>Bacteria</taxon>
        <taxon>Bacillati</taxon>
        <taxon>Bacillota</taxon>
        <taxon>Bacilli</taxon>
        <taxon>Bacillales</taxon>
        <taxon>Bacillaceae</taxon>
        <taxon>Ornithinibacillus</taxon>
    </lineage>
</organism>
<dbReference type="RefSeq" id="WP_368653948.1">
    <property type="nucleotide sequence ID" value="NZ_CP162599.1"/>
</dbReference>
<proteinExistence type="predicted"/>
<dbReference type="InterPro" id="IPR023393">
    <property type="entry name" value="START-like_dom_sf"/>
</dbReference>
<dbReference type="Gene3D" id="3.30.530.20">
    <property type="match status" value="1"/>
</dbReference>
<protein>
    <submittedName>
        <fullName evidence="1">SRPBCC family protein</fullName>
    </submittedName>
</protein>
<dbReference type="EMBL" id="CP162599">
    <property type="protein sequence ID" value="XDK33266.1"/>
    <property type="molecule type" value="Genomic_DNA"/>
</dbReference>